<dbReference type="KEGG" id="ahk:NCTC10172_00563"/>
<accession>A0A449BJP5</accession>
<evidence type="ECO:0000256" key="1">
    <source>
        <dbReference type="SAM" id="Phobius"/>
    </source>
</evidence>
<name>A0A449BJP5_9MOLU</name>
<feature type="transmembrane region" description="Helical" evidence="1">
    <location>
        <begin position="12"/>
        <end position="32"/>
    </location>
</feature>
<protein>
    <recommendedName>
        <fullName evidence="4">Integral membrane protein (Intg_mem_TP0381)</fullName>
    </recommendedName>
</protein>
<feature type="transmembrane region" description="Helical" evidence="1">
    <location>
        <begin position="70"/>
        <end position="92"/>
    </location>
</feature>
<dbReference type="RefSeq" id="WP_035369356.1">
    <property type="nucleotide sequence ID" value="NZ_LR215050.1"/>
</dbReference>
<reference evidence="2 3" key="1">
    <citation type="submission" date="2019-01" db="EMBL/GenBank/DDBJ databases">
        <authorList>
            <consortium name="Pathogen Informatics"/>
        </authorList>
    </citation>
    <scope>NUCLEOTIDE SEQUENCE [LARGE SCALE GENOMIC DNA]</scope>
    <source>
        <strain evidence="2 3">NCTC10172</strain>
    </source>
</reference>
<feature type="transmembrane region" description="Helical" evidence="1">
    <location>
        <begin position="130"/>
        <end position="150"/>
    </location>
</feature>
<evidence type="ECO:0000313" key="3">
    <source>
        <dbReference type="Proteomes" id="UP000290909"/>
    </source>
</evidence>
<feature type="transmembrane region" description="Helical" evidence="1">
    <location>
        <begin position="44"/>
        <end position="63"/>
    </location>
</feature>
<feature type="transmembrane region" description="Helical" evidence="1">
    <location>
        <begin position="170"/>
        <end position="193"/>
    </location>
</feature>
<feature type="transmembrane region" description="Helical" evidence="1">
    <location>
        <begin position="104"/>
        <end position="123"/>
    </location>
</feature>
<dbReference type="EMBL" id="LR215050">
    <property type="protein sequence ID" value="VEU82547.1"/>
    <property type="molecule type" value="Genomic_DNA"/>
</dbReference>
<evidence type="ECO:0000313" key="2">
    <source>
        <dbReference type="EMBL" id="VEU82547.1"/>
    </source>
</evidence>
<dbReference type="AlphaFoldDB" id="A0A449BJP5"/>
<organism evidence="2 3">
    <name type="scientific">Acholeplasma hippikon</name>
    <dbReference type="NCBI Taxonomy" id="264636"/>
    <lineage>
        <taxon>Bacteria</taxon>
        <taxon>Bacillati</taxon>
        <taxon>Mycoplasmatota</taxon>
        <taxon>Mollicutes</taxon>
        <taxon>Acholeplasmatales</taxon>
        <taxon>Acholeplasmataceae</taxon>
        <taxon>Acholeplasma</taxon>
    </lineage>
</organism>
<sequence>MVNNLRNNERIKWVIVGFILAIHSYSVLQMFFNDNFFEFFERLRFFTNLSNILAFLAVLFYVLKLDSKPFYKYFSVITLVSILITGIIYHALLSDGNLSLNNHFVHTFSPIAFPIFYFLFVTPGIKIRDFWVTLIFPLCYFVIILIQGAFTNWYPYGFLNPTLPDASLTSVLVFCCLILLPVIAVFTVFLVFLKNLLEKQVIKKA</sequence>
<evidence type="ECO:0008006" key="4">
    <source>
        <dbReference type="Google" id="ProtNLM"/>
    </source>
</evidence>
<keyword evidence="1" id="KW-1133">Transmembrane helix</keyword>
<dbReference type="Proteomes" id="UP000290909">
    <property type="component" value="Chromosome"/>
</dbReference>
<keyword evidence="3" id="KW-1185">Reference proteome</keyword>
<proteinExistence type="predicted"/>
<dbReference type="STRING" id="1408416.GCA_000702765_00921"/>
<keyword evidence="1" id="KW-0472">Membrane</keyword>
<gene>
    <name evidence="2" type="ORF">NCTC10172_00563</name>
</gene>
<dbReference type="NCBIfam" id="NF038065">
    <property type="entry name" value="Pr6Pr"/>
    <property type="match status" value="1"/>
</dbReference>
<dbReference type="InterPro" id="IPR049713">
    <property type="entry name" value="Pr6Pr-like"/>
</dbReference>
<keyword evidence="1" id="KW-0812">Transmembrane</keyword>